<keyword evidence="4" id="KW-0804">Transcription</keyword>
<feature type="domain" description="HTH lysR-type" evidence="5">
    <location>
        <begin position="1"/>
        <end position="59"/>
    </location>
</feature>
<evidence type="ECO:0000256" key="4">
    <source>
        <dbReference type="ARBA" id="ARBA00023163"/>
    </source>
</evidence>
<dbReference type="EMBL" id="QZMU01000001">
    <property type="protein sequence ID" value="RRQ22763.1"/>
    <property type="molecule type" value="Genomic_DNA"/>
</dbReference>
<dbReference type="InterPro" id="IPR058163">
    <property type="entry name" value="LysR-type_TF_proteobact-type"/>
</dbReference>
<dbReference type="CDD" id="cd08422">
    <property type="entry name" value="PBP2_CrgA_like"/>
    <property type="match status" value="1"/>
</dbReference>
<dbReference type="InterPro" id="IPR005119">
    <property type="entry name" value="LysR_subst-bd"/>
</dbReference>
<dbReference type="SUPFAM" id="SSF46785">
    <property type="entry name" value="Winged helix' DNA-binding domain"/>
    <property type="match status" value="1"/>
</dbReference>
<dbReference type="Gene3D" id="3.40.190.290">
    <property type="match status" value="1"/>
</dbReference>
<gene>
    <name evidence="6" type="ORF">D6C00_13050</name>
</gene>
<dbReference type="GO" id="GO:0003677">
    <property type="term" value="F:DNA binding"/>
    <property type="evidence" value="ECO:0007669"/>
    <property type="project" value="UniProtKB-KW"/>
</dbReference>
<sequence length="306" mass="34289">MDRFEALENFVRVVEAGSISGAAERRQVAKSAVSRRLTELEQHLGVQLFRRTTRRMDLTDTGRSLYERAVRLLADLQETELAVSSEHGALSGSLRVAAPLSFGLLHLTSAVNDFIRLHPEIRFDLDFNDRQVDILQESFDVAVRIADLPDSSLIARPIAPIRNVLAASPAYLQAHGTPAGPQELALHRCLLYTNLPDPGLWRYQDPQGRPGEVRVSAALQANNGDFLHRAAVDGQGIVLQPLFICYRAIETGELVPLLTDHHWQGVHAYAVYPQTRHLSQRVRAFVDFLVERFAGEPYWERCLALD</sequence>
<keyword evidence="2" id="KW-0805">Transcription regulation</keyword>
<dbReference type="AlphaFoldDB" id="A0A426QLX0"/>
<dbReference type="InterPro" id="IPR000847">
    <property type="entry name" value="LysR_HTH_N"/>
</dbReference>
<dbReference type="SUPFAM" id="SSF53850">
    <property type="entry name" value="Periplasmic binding protein-like II"/>
    <property type="match status" value="1"/>
</dbReference>
<dbReference type="Proteomes" id="UP000287798">
    <property type="component" value="Unassembled WGS sequence"/>
</dbReference>
<reference evidence="6 7" key="1">
    <citation type="journal article" date="2010" name="Int. J. Syst. Evol. Microbiol.">
        <title>Thiohalobacter thiocyanaticus gen. nov., sp. nov., a moderately halophilic, sulfur-oxidizing gammaproteobacterium from hypersaline lakes, that utilizes thiocyanate.</title>
        <authorList>
            <person name="Sorokin D.Y."/>
            <person name="Kovaleva O.L."/>
            <person name="Tourova T.P."/>
            <person name="Muyzer G."/>
        </authorList>
    </citation>
    <scope>NUCLEOTIDE SEQUENCE [LARGE SCALE GENOMIC DNA]</scope>
    <source>
        <strain evidence="6 7">Hrh1</strain>
    </source>
</reference>
<dbReference type="RefSeq" id="WP_125182103.1">
    <property type="nucleotide sequence ID" value="NZ_QZMU01000001.1"/>
</dbReference>
<dbReference type="OrthoDB" id="8885940at2"/>
<dbReference type="FunFam" id="1.10.10.10:FF:000001">
    <property type="entry name" value="LysR family transcriptional regulator"/>
    <property type="match status" value="1"/>
</dbReference>
<dbReference type="Gene3D" id="1.10.10.10">
    <property type="entry name" value="Winged helix-like DNA-binding domain superfamily/Winged helix DNA-binding domain"/>
    <property type="match status" value="1"/>
</dbReference>
<evidence type="ECO:0000259" key="5">
    <source>
        <dbReference type="PROSITE" id="PS50931"/>
    </source>
</evidence>
<protein>
    <submittedName>
        <fullName evidence="6">LysR family transcriptional regulator</fullName>
    </submittedName>
</protein>
<comment type="caution">
    <text evidence="6">The sequence shown here is derived from an EMBL/GenBank/DDBJ whole genome shotgun (WGS) entry which is preliminary data.</text>
</comment>
<evidence type="ECO:0000256" key="2">
    <source>
        <dbReference type="ARBA" id="ARBA00023015"/>
    </source>
</evidence>
<proteinExistence type="inferred from homology"/>
<comment type="similarity">
    <text evidence="1">Belongs to the LysR transcriptional regulatory family.</text>
</comment>
<dbReference type="FunFam" id="3.40.190.290:FF:000001">
    <property type="entry name" value="Transcriptional regulator, LysR family"/>
    <property type="match status" value="1"/>
</dbReference>
<organism evidence="6 7">
    <name type="scientific">Thiohalobacter thiocyanaticus</name>
    <dbReference type="NCBI Taxonomy" id="585455"/>
    <lineage>
        <taxon>Bacteria</taxon>
        <taxon>Pseudomonadati</taxon>
        <taxon>Pseudomonadota</taxon>
        <taxon>Gammaproteobacteria</taxon>
        <taxon>Thiohalobacterales</taxon>
        <taxon>Thiohalobacteraceae</taxon>
        <taxon>Thiohalobacter</taxon>
    </lineage>
</organism>
<name>A0A426QLX0_9GAMM</name>
<dbReference type="Pfam" id="PF00126">
    <property type="entry name" value="HTH_1"/>
    <property type="match status" value="1"/>
</dbReference>
<dbReference type="PANTHER" id="PTHR30537:SF5">
    <property type="entry name" value="HTH-TYPE TRANSCRIPTIONAL ACTIVATOR TTDR-RELATED"/>
    <property type="match status" value="1"/>
</dbReference>
<dbReference type="GO" id="GO:0003700">
    <property type="term" value="F:DNA-binding transcription factor activity"/>
    <property type="evidence" value="ECO:0007669"/>
    <property type="project" value="InterPro"/>
</dbReference>
<dbReference type="Pfam" id="PF03466">
    <property type="entry name" value="LysR_substrate"/>
    <property type="match status" value="1"/>
</dbReference>
<evidence type="ECO:0000313" key="6">
    <source>
        <dbReference type="EMBL" id="RRQ22763.1"/>
    </source>
</evidence>
<dbReference type="InterPro" id="IPR036390">
    <property type="entry name" value="WH_DNA-bd_sf"/>
</dbReference>
<evidence type="ECO:0000256" key="3">
    <source>
        <dbReference type="ARBA" id="ARBA00023125"/>
    </source>
</evidence>
<dbReference type="PROSITE" id="PS50931">
    <property type="entry name" value="HTH_LYSR"/>
    <property type="match status" value="1"/>
</dbReference>
<dbReference type="InterPro" id="IPR036388">
    <property type="entry name" value="WH-like_DNA-bd_sf"/>
</dbReference>
<evidence type="ECO:0000313" key="7">
    <source>
        <dbReference type="Proteomes" id="UP000287798"/>
    </source>
</evidence>
<keyword evidence="7" id="KW-1185">Reference proteome</keyword>
<evidence type="ECO:0000256" key="1">
    <source>
        <dbReference type="ARBA" id="ARBA00009437"/>
    </source>
</evidence>
<keyword evidence="3" id="KW-0238">DNA-binding</keyword>
<accession>A0A426QLX0</accession>
<dbReference type="PANTHER" id="PTHR30537">
    <property type="entry name" value="HTH-TYPE TRANSCRIPTIONAL REGULATOR"/>
    <property type="match status" value="1"/>
</dbReference>